<organism evidence="1 2">
    <name type="scientific">Synaphobranchus kaupii</name>
    <name type="common">Kaup's arrowtooth eel</name>
    <dbReference type="NCBI Taxonomy" id="118154"/>
    <lineage>
        <taxon>Eukaryota</taxon>
        <taxon>Metazoa</taxon>
        <taxon>Chordata</taxon>
        <taxon>Craniata</taxon>
        <taxon>Vertebrata</taxon>
        <taxon>Euteleostomi</taxon>
        <taxon>Actinopterygii</taxon>
        <taxon>Neopterygii</taxon>
        <taxon>Teleostei</taxon>
        <taxon>Anguilliformes</taxon>
        <taxon>Synaphobranchidae</taxon>
        <taxon>Synaphobranchus</taxon>
    </lineage>
</organism>
<evidence type="ECO:0000313" key="1">
    <source>
        <dbReference type="EMBL" id="KAJ8340123.1"/>
    </source>
</evidence>
<name>A0A9Q1IFQ0_SYNKA</name>
<proteinExistence type="predicted"/>
<dbReference type="Proteomes" id="UP001152622">
    <property type="component" value="Chromosome 16"/>
</dbReference>
<protein>
    <submittedName>
        <fullName evidence="1">Uncharacterized protein</fullName>
    </submittedName>
</protein>
<reference evidence="1" key="1">
    <citation type="journal article" date="2023" name="Science">
        <title>Genome structures resolve the early diversification of teleost fishes.</title>
        <authorList>
            <person name="Parey E."/>
            <person name="Louis A."/>
            <person name="Montfort J."/>
            <person name="Bouchez O."/>
            <person name="Roques C."/>
            <person name="Iampietro C."/>
            <person name="Lluch J."/>
            <person name="Castinel A."/>
            <person name="Donnadieu C."/>
            <person name="Desvignes T."/>
            <person name="Floi Bucao C."/>
            <person name="Jouanno E."/>
            <person name="Wen M."/>
            <person name="Mejri S."/>
            <person name="Dirks R."/>
            <person name="Jansen H."/>
            <person name="Henkel C."/>
            <person name="Chen W.J."/>
            <person name="Zahm M."/>
            <person name="Cabau C."/>
            <person name="Klopp C."/>
            <person name="Thompson A.W."/>
            <person name="Robinson-Rechavi M."/>
            <person name="Braasch I."/>
            <person name="Lecointre G."/>
            <person name="Bobe J."/>
            <person name="Postlethwait J.H."/>
            <person name="Berthelot C."/>
            <person name="Roest Crollius H."/>
            <person name="Guiguen Y."/>
        </authorList>
    </citation>
    <scope>NUCLEOTIDE SEQUENCE</scope>
    <source>
        <strain evidence="1">WJC10195</strain>
    </source>
</reference>
<dbReference type="EMBL" id="JAINUF010000016">
    <property type="protein sequence ID" value="KAJ8340123.1"/>
    <property type="molecule type" value="Genomic_DNA"/>
</dbReference>
<evidence type="ECO:0000313" key="2">
    <source>
        <dbReference type="Proteomes" id="UP001152622"/>
    </source>
</evidence>
<keyword evidence="2" id="KW-1185">Reference proteome</keyword>
<sequence length="139" mass="15480">MLNPLQFAYKANSSALNIYQNIPELLHVKLSQLTVPDPTCQWMTAFLTDRRQHLHRNPSGLGGTRGRARPQCIVWSATHGIQPARPPAPLRFHIQEALKITAEPSHPGHRILQALPAGKLFQAIGDKNSFFPLSCGPYK</sequence>
<accession>A0A9Q1IFQ0</accession>
<gene>
    <name evidence="1" type="ORF">SKAU_G00347560</name>
</gene>
<dbReference type="AlphaFoldDB" id="A0A9Q1IFQ0"/>
<dbReference type="OrthoDB" id="10059724at2759"/>
<comment type="caution">
    <text evidence="1">The sequence shown here is derived from an EMBL/GenBank/DDBJ whole genome shotgun (WGS) entry which is preliminary data.</text>
</comment>